<comment type="caution">
    <text evidence="1">The sequence shown here is derived from an EMBL/GenBank/DDBJ whole genome shotgun (WGS) entry which is preliminary data.</text>
</comment>
<dbReference type="AlphaFoldDB" id="L9XF87"/>
<name>L9XF87_9EURY</name>
<gene>
    <name evidence="1" type="ORF">C492_10740</name>
</gene>
<dbReference type="Proteomes" id="UP000011531">
    <property type="component" value="Unassembled WGS sequence"/>
</dbReference>
<sequence>MKIGIELPDGSRWRSKPMFVCWGEIEDWSQSTRVKDAMAVSVSIVTRESVFTVFTEKNVFGLE</sequence>
<accession>L9XF87</accession>
<dbReference type="EMBL" id="AOIA01000094">
    <property type="protein sequence ID" value="ELY60041.1"/>
    <property type="molecule type" value="Genomic_DNA"/>
</dbReference>
<keyword evidence="2" id="KW-1185">Reference proteome</keyword>
<reference evidence="1 2" key="1">
    <citation type="journal article" date="2014" name="PLoS Genet.">
        <title>Phylogenetically driven sequencing of extremely halophilic archaea reveals strategies for static and dynamic osmo-response.</title>
        <authorList>
            <person name="Becker E.A."/>
            <person name="Seitzer P.M."/>
            <person name="Tritt A."/>
            <person name="Larsen D."/>
            <person name="Krusor M."/>
            <person name="Yao A.I."/>
            <person name="Wu D."/>
            <person name="Madern D."/>
            <person name="Eisen J.A."/>
            <person name="Darling A.E."/>
            <person name="Facciotti M.T."/>
        </authorList>
    </citation>
    <scope>NUCLEOTIDE SEQUENCE [LARGE SCALE GENOMIC DNA]</scope>
    <source>
        <strain evidence="1 2">DSM 18795</strain>
    </source>
</reference>
<protein>
    <submittedName>
        <fullName evidence="1">Uncharacterized protein</fullName>
    </submittedName>
</protein>
<evidence type="ECO:0000313" key="1">
    <source>
        <dbReference type="EMBL" id="ELY60041.1"/>
    </source>
</evidence>
<proteinExistence type="predicted"/>
<organism evidence="1 2">
    <name type="scientific">Natronococcus jeotgali DSM 18795</name>
    <dbReference type="NCBI Taxonomy" id="1227498"/>
    <lineage>
        <taxon>Archaea</taxon>
        <taxon>Methanobacteriati</taxon>
        <taxon>Methanobacteriota</taxon>
        <taxon>Stenosarchaea group</taxon>
        <taxon>Halobacteria</taxon>
        <taxon>Halobacteriales</taxon>
        <taxon>Natrialbaceae</taxon>
        <taxon>Natronococcus</taxon>
    </lineage>
</organism>
<evidence type="ECO:0000313" key="2">
    <source>
        <dbReference type="Proteomes" id="UP000011531"/>
    </source>
</evidence>